<dbReference type="Pfam" id="PF04932">
    <property type="entry name" value="Wzy_C"/>
    <property type="match status" value="1"/>
</dbReference>
<dbReference type="InterPro" id="IPR019734">
    <property type="entry name" value="TPR_rpt"/>
</dbReference>
<keyword evidence="3 6" id="KW-1133">Transmembrane helix</keyword>
<evidence type="ECO:0000256" key="4">
    <source>
        <dbReference type="ARBA" id="ARBA00023136"/>
    </source>
</evidence>
<organism evidence="8 9">
    <name type="scientific">Bacteroides cellulosilyticus CL02T12C19</name>
    <dbReference type="NCBI Taxonomy" id="997874"/>
    <lineage>
        <taxon>Bacteria</taxon>
        <taxon>Pseudomonadati</taxon>
        <taxon>Bacteroidota</taxon>
        <taxon>Bacteroidia</taxon>
        <taxon>Bacteroidales</taxon>
        <taxon>Bacteroidaceae</taxon>
        <taxon>Bacteroides</taxon>
    </lineage>
</organism>
<proteinExistence type="predicted"/>
<dbReference type="EMBL" id="AGXG01000057">
    <property type="protein sequence ID" value="EIY31360.1"/>
    <property type="molecule type" value="Genomic_DNA"/>
</dbReference>
<name>I8VY78_9BACE</name>
<evidence type="ECO:0000256" key="1">
    <source>
        <dbReference type="ARBA" id="ARBA00004141"/>
    </source>
</evidence>
<protein>
    <recommendedName>
        <fullName evidence="7">O-antigen ligase-related domain-containing protein</fullName>
    </recommendedName>
</protein>
<dbReference type="GO" id="GO:0016020">
    <property type="term" value="C:membrane"/>
    <property type="evidence" value="ECO:0007669"/>
    <property type="project" value="UniProtKB-SubCell"/>
</dbReference>
<feature type="transmembrane region" description="Helical" evidence="6">
    <location>
        <begin position="158"/>
        <end position="177"/>
    </location>
</feature>
<dbReference type="PANTHER" id="PTHR37422">
    <property type="entry name" value="TEICHURONIC ACID BIOSYNTHESIS PROTEIN TUAE"/>
    <property type="match status" value="1"/>
</dbReference>
<sequence>MSKITSIIVCLCIVSLPFLYSISGDILANELISSLLVFLLLFVVGIQLIYTLFQRGEKIVYINIVDILVASFFFYCLFCILINREWETDKYLIYKWSAVILSYIFFRNCHCSIINLLIACCISGIFQSIIAICQDNGLIASRNLTFDVTGSFNNPGPLGGYIAICCTITIGLLYYVIKNKQNMILFFLSLALFIQLYGLYLTESRAAILSLVSGCLFVALNSILLKKITRKNKKRLFIIAGLAFIVGGWFIYQYKPASADGRLLIWRVSADMIADAPFFGYGVNGFSKEYMIYQANYFKETPASYFIPVADNVVYPFNEFIRIWIQYGGVGLLLVILLFYSIWVNSNKNEESDIMKAGLSALLIFSFFSYPFSVFPLLLFCPFLCGLMQYKIYCNFRITNLKRILMILMTVILMIRTSKDILFLESISCSLLTLYEKNGSDISHSDYEKIKGNTNFNDYYATWLIQQSETKNERLKEIYPSCEIYCLLGNYYIEHGDYKLAEYYFQEASFMVPTRIRPKYNLWELYKDIGQSEKAIEIANAILAMKLKIESTYTLRMKRRIKEYYKY</sequence>
<dbReference type="InterPro" id="IPR011990">
    <property type="entry name" value="TPR-like_helical_dom_sf"/>
</dbReference>
<comment type="caution">
    <text evidence="8">The sequence shown here is derived from an EMBL/GenBank/DDBJ whole genome shotgun (WGS) entry which is preliminary data.</text>
</comment>
<feature type="transmembrane region" description="Helical" evidence="6">
    <location>
        <begin position="113"/>
        <end position="132"/>
    </location>
</feature>
<dbReference type="Gene3D" id="1.25.40.10">
    <property type="entry name" value="Tetratricopeptide repeat domain"/>
    <property type="match status" value="1"/>
</dbReference>
<feature type="transmembrane region" description="Helical" evidence="6">
    <location>
        <begin position="31"/>
        <end position="53"/>
    </location>
</feature>
<feature type="transmembrane region" description="Helical" evidence="6">
    <location>
        <begin position="236"/>
        <end position="252"/>
    </location>
</feature>
<feature type="transmembrane region" description="Helical" evidence="6">
    <location>
        <begin position="363"/>
        <end position="388"/>
    </location>
</feature>
<dbReference type="HOGENOM" id="CLU_030792_1_0_10"/>
<evidence type="ECO:0000256" key="6">
    <source>
        <dbReference type="SAM" id="Phobius"/>
    </source>
</evidence>
<evidence type="ECO:0000256" key="2">
    <source>
        <dbReference type="ARBA" id="ARBA00022692"/>
    </source>
</evidence>
<reference evidence="8 9" key="1">
    <citation type="submission" date="2012-02" db="EMBL/GenBank/DDBJ databases">
        <title>The Genome Sequence of Bacteroides cellulosilyticus CL02T12C19.</title>
        <authorList>
            <consortium name="The Broad Institute Genome Sequencing Platform"/>
            <person name="Earl A."/>
            <person name="Ward D."/>
            <person name="Feldgarden M."/>
            <person name="Gevers D."/>
            <person name="Zitomersky N.L."/>
            <person name="Coyne M.J."/>
            <person name="Comstock L.E."/>
            <person name="Young S.K."/>
            <person name="Zeng Q."/>
            <person name="Gargeya S."/>
            <person name="Fitzgerald M."/>
            <person name="Haas B."/>
            <person name="Abouelleil A."/>
            <person name="Alvarado L."/>
            <person name="Arachchi H.M."/>
            <person name="Berlin A."/>
            <person name="Chapman S.B."/>
            <person name="Gearin G."/>
            <person name="Goldberg J."/>
            <person name="Griggs A."/>
            <person name="Gujja S."/>
            <person name="Hansen M."/>
            <person name="Heiman D."/>
            <person name="Howarth C."/>
            <person name="Larimer J."/>
            <person name="Lui A."/>
            <person name="MacDonald P.J.P."/>
            <person name="McCowen C."/>
            <person name="Montmayeur A."/>
            <person name="Murphy C."/>
            <person name="Neiman D."/>
            <person name="Pearson M."/>
            <person name="Priest M."/>
            <person name="Roberts A."/>
            <person name="Saif S."/>
            <person name="Shea T."/>
            <person name="Sisk P."/>
            <person name="Stolte C."/>
            <person name="Sykes S."/>
            <person name="Wortman J."/>
            <person name="Nusbaum C."/>
            <person name="Birren B."/>
        </authorList>
    </citation>
    <scope>NUCLEOTIDE SEQUENCE [LARGE SCALE GENOMIC DNA]</scope>
    <source>
        <strain evidence="8 9">CL02T12C19</strain>
    </source>
</reference>
<gene>
    <name evidence="8" type="ORF">HMPREF1062_02546</name>
</gene>
<feature type="transmembrane region" description="Helical" evidence="6">
    <location>
        <begin position="206"/>
        <end position="224"/>
    </location>
</feature>
<feature type="transmembrane region" description="Helical" evidence="6">
    <location>
        <begin position="184"/>
        <end position="200"/>
    </location>
</feature>
<feature type="domain" description="O-antigen ligase-related" evidence="7">
    <location>
        <begin position="190"/>
        <end position="336"/>
    </location>
</feature>
<feature type="transmembrane region" description="Helical" evidence="6">
    <location>
        <begin position="60"/>
        <end position="83"/>
    </location>
</feature>
<evidence type="ECO:0000256" key="3">
    <source>
        <dbReference type="ARBA" id="ARBA00022989"/>
    </source>
</evidence>
<dbReference type="SUPFAM" id="SSF48452">
    <property type="entry name" value="TPR-like"/>
    <property type="match status" value="1"/>
</dbReference>
<dbReference type="PROSITE" id="PS50005">
    <property type="entry name" value="TPR"/>
    <property type="match status" value="1"/>
</dbReference>
<dbReference type="InterPro" id="IPR051533">
    <property type="entry name" value="WaaL-like"/>
</dbReference>
<dbReference type="AlphaFoldDB" id="I8VY78"/>
<dbReference type="Proteomes" id="UP000003741">
    <property type="component" value="Unassembled WGS sequence"/>
</dbReference>
<keyword evidence="2 6" id="KW-0812">Transmembrane</keyword>
<keyword evidence="5" id="KW-0802">TPR repeat</keyword>
<evidence type="ECO:0000313" key="9">
    <source>
        <dbReference type="Proteomes" id="UP000003741"/>
    </source>
</evidence>
<dbReference type="PATRIC" id="fig|997874.3.peg.2605"/>
<keyword evidence="9" id="KW-1185">Reference proteome</keyword>
<accession>I8VY78</accession>
<dbReference type="PANTHER" id="PTHR37422:SF13">
    <property type="entry name" value="LIPOPOLYSACCHARIDE BIOSYNTHESIS PROTEIN PA4999-RELATED"/>
    <property type="match status" value="1"/>
</dbReference>
<evidence type="ECO:0000259" key="7">
    <source>
        <dbReference type="Pfam" id="PF04932"/>
    </source>
</evidence>
<dbReference type="InterPro" id="IPR007016">
    <property type="entry name" value="O-antigen_ligase-rel_domated"/>
</dbReference>
<evidence type="ECO:0000313" key="8">
    <source>
        <dbReference type="EMBL" id="EIY31360.1"/>
    </source>
</evidence>
<keyword evidence="4 6" id="KW-0472">Membrane</keyword>
<comment type="subcellular location">
    <subcellularLocation>
        <location evidence="1">Membrane</location>
        <topology evidence="1">Multi-pass membrane protein</topology>
    </subcellularLocation>
</comment>
<feature type="transmembrane region" description="Helical" evidence="6">
    <location>
        <begin position="324"/>
        <end position="343"/>
    </location>
</feature>
<feature type="transmembrane region" description="Helical" evidence="6">
    <location>
        <begin position="89"/>
        <end position="106"/>
    </location>
</feature>
<dbReference type="OrthoDB" id="1454576at2"/>
<feature type="repeat" description="TPR" evidence="5">
    <location>
        <begin position="482"/>
        <end position="515"/>
    </location>
</feature>
<evidence type="ECO:0000256" key="5">
    <source>
        <dbReference type="PROSITE-ProRule" id="PRU00339"/>
    </source>
</evidence>